<dbReference type="OrthoDB" id="9803927at2"/>
<keyword evidence="4 5" id="KW-0547">Nucleotide-binding</keyword>
<dbReference type="RefSeq" id="WP_074646823.1">
    <property type="nucleotide sequence ID" value="NZ_CYSA01000023.1"/>
</dbReference>
<keyword evidence="9" id="KW-1185">Reference proteome</keyword>
<dbReference type="GO" id="GO:0046872">
    <property type="term" value="F:metal ion binding"/>
    <property type="evidence" value="ECO:0007669"/>
    <property type="project" value="UniProtKB-KW"/>
</dbReference>
<evidence type="ECO:0000256" key="2">
    <source>
        <dbReference type="ARBA" id="ARBA00022723"/>
    </source>
</evidence>
<evidence type="ECO:0000256" key="4">
    <source>
        <dbReference type="ARBA" id="ARBA00022741"/>
    </source>
</evidence>
<dbReference type="Gene3D" id="3.90.780.10">
    <property type="entry name" value="5'-Nucleotidase, C-terminal domain"/>
    <property type="match status" value="1"/>
</dbReference>
<gene>
    <name evidence="8" type="primary">yfkN_3</name>
    <name evidence="8" type="ORF">TG4357_02299</name>
</gene>
<feature type="domain" description="5'-Nucleotidase C-terminal" evidence="7">
    <location>
        <begin position="360"/>
        <end position="552"/>
    </location>
</feature>
<dbReference type="PANTHER" id="PTHR11575:SF6">
    <property type="entry name" value="2',3'-CYCLIC-NUCLEOTIDE 2'-PHOSPHODIESTERASE_3'-NUCLEOTIDASE"/>
    <property type="match status" value="1"/>
</dbReference>
<dbReference type="Proteomes" id="UP000051587">
    <property type="component" value="Unassembled WGS sequence"/>
</dbReference>
<evidence type="ECO:0000259" key="7">
    <source>
        <dbReference type="Pfam" id="PF02872"/>
    </source>
</evidence>
<keyword evidence="2" id="KW-0479">Metal-binding</keyword>
<evidence type="ECO:0000259" key="6">
    <source>
        <dbReference type="Pfam" id="PF00149"/>
    </source>
</evidence>
<organism evidence="8 9">
    <name type="scientific">Thalassovita gelatinovora</name>
    <name type="common">Thalassobius gelatinovorus</name>
    <dbReference type="NCBI Taxonomy" id="53501"/>
    <lineage>
        <taxon>Bacteria</taxon>
        <taxon>Pseudomonadati</taxon>
        <taxon>Pseudomonadota</taxon>
        <taxon>Alphaproteobacteria</taxon>
        <taxon>Rhodobacterales</taxon>
        <taxon>Roseobacteraceae</taxon>
        <taxon>Thalassovita</taxon>
    </lineage>
</organism>
<comment type="similarity">
    <text evidence="1 5">Belongs to the 5'-nucleotidase family.</text>
</comment>
<evidence type="ECO:0000256" key="5">
    <source>
        <dbReference type="RuleBase" id="RU362119"/>
    </source>
</evidence>
<dbReference type="GO" id="GO:0009166">
    <property type="term" value="P:nucleotide catabolic process"/>
    <property type="evidence" value="ECO:0007669"/>
    <property type="project" value="InterPro"/>
</dbReference>
<keyword evidence="3" id="KW-0732">Signal</keyword>
<dbReference type="InterPro" id="IPR036907">
    <property type="entry name" value="5'-Nucleotdase_C_sf"/>
</dbReference>
<keyword evidence="5" id="KW-0378">Hydrolase</keyword>
<dbReference type="GO" id="GO:0016787">
    <property type="term" value="F:hydrolase activity"/>
    <property type="evidence" value="ECO:0007669"/>
    <property type="project" value="UniProtKB-KW"/>
</dbReference>
<dbReference type="InterPro" id="IPR041827">
    <property type="entry name" value="CpdB_N"/>
</dbReference>
<dbReference type="CDD" id="cd07410">
    <property type="entry name" value="MPP_CpdB_N"/>
    <property type="match status" value="1"/>
</dbReference>
<dbReference type="STRING" id="53501.SAMN04488043_10429"/>
<dbReference type="GO" id="GO:0030288">
    <property type="term" value="C:outer membrane-bounded periplasmic space"/>
    <property type="evidence" value="ECO:0007669"/>
    <property type="project" value="TreeGrafter"/>
</dbReference>
<dbReference type="Pfam" id="PF00149">
    <property type="entry name" value="Metallophos"/>
    <property type="match status" value="1"/>
</dbReference>
<dbReference type="Gene3D" id="3.60.21.10">
    <property type="match status" value="1"/>
</dbReference>
<reference evidence="8 9" key="1">
    <citation type="submission" date="2015-09" db="EMBL/GenBank/DDBJ databases">
        <authorList>
            <consortium name="Swine Surveillance"/>
        </authorList>
    </citation>
    <scope>NUCLEOTIDE SEQUENCE [LARGE SCALE GENOMIC DNA]</scope>
    <source>
        <strain evidence="8 9">CECT 4357</strain>
    </source>
</reference>
<name>A0A0P1FDB8_THAGE</name>
<evidence type="ECO:0000256" key="3">
    <source>
        <dbReference type="ARBA" id="ARBA00022729"/>
    </source>
</evidence>
<dbReference type="InterPro" id="IPR029052">
    <property type="entry name" value="Metallo-depent_PP-like"/>
</dbReference>
<dbReference type="NCBIfam" id="NF006938">
    <property type="entry name" value="PRK09420.1"/>
    <property type="match status" value="1"/>
</dbReference>
<dbReference type="InterPro" id="IPR006179">
    <property type="entry name" value="5_nucleotidase/apyrase"/>
</dbReference>
<proteinExistence type="inferred from homology"/>
<dbReference type="SUPFAM" id="SSF56300">
    <property type="entry name" value="Metallo-dependent phosphatases"/>
    <property type="match status" value="1"/>
</dbReference>
<dbReference type="PRINTS" id="PR01607">
    <property type="entry name" value="APYRASEFAMLY"/>
</dbReference>
<dbReference type="InterPro" id="IPR008334">
    <property type="entry name" value="5'-Nucleotdase_C"/>
</dbReference>
<evidence type="ECO:0000313" key="9">
    <source>
        <dbReference type="Proteomes" id="UP000051587"/>
    </source>
</evidence>
<evidence type="ECO:0000256" key="1">
    <source>
        <dbReference type="ARBA" id="ARBA00006654"/>
    </source>
</evidence>
<protein>
    <submittedName>
        <fullName evidence="8">Trifunctional nucleotide phosphoesterase protein YfkN</fullName>
    </submittedName>
</protein>
<dbReference type="GO" id="GO:0000166">
    <property type="term" value="F:nucleotide binding"/>
    <property type="evidence" value="ECO:0007669"/>
    <property type="project" value="UniProtKB-KW"/>
</dbReference>
<dbReference type="Pfam" id="PF02872">
    <property type="entry name" value="5_nucleotid_C"/>
    <property type="match status" value="1"/>
</dbReference>
<accession>A0A0P1FDB8</accession>
<feature type="domain" description="Calcineurin-like phosphoesterase" evidence="6">
    <location>
        <begin position="19"/>
        <end position="260"/>
    </location>
</feature>
<dbReference type="InterPro" id="IPR004843">
    <property type="entry name" value="Calcineurin-like_PHP"/>
</dbReference>
<dbReference type="PANTHER" id="PTHR11575">
    <property type="entry name" value="5'-NUCLEOTIDASE-RELATED"/>
    <property type="match status" value="1"/>
</dbReference>
<evidence type="ECO:0000313" key="8">
    <source>
        <dbReference type="EMBL" id="CUH66192.1"/>
    </source>
</evidence>
<sequence length="637" mass="69607">MQFSRPVNRLVLKSEETHIRILQTSDVHMHLLAYDYLSATHTPQIGLSRTATLIKSARAEVPQSLLFDTGDFLQGNVLGDQVAQHDQNVAKLHPAIAAMNALKYDGATLGNHEFSYGLGFLLDSLISARFPLVLANVARTLGPRPSADQTLLHPYRILQKTLRSGSGAKRTIRVGVVGFVPPQTAVWDRHAVQGQLHFRDIVETARDYLPRMKADGADLIVALAHSGIAAPDDPQVRENAVLPLSNLDGIDVILCGHQHRLFPDPAFADLPGVDIGNGTINGKPTMMPGFWGSHLGVMDLVLGPDDTGGWKIRHHHTDLRPIYNGVPQSGINETIAEAPEIVAAVRHHHQSTLNHIEKPVGTTRQPLNTFFALVADDASLQLVARAQADYVGRKLHATPDAALPLLSAVSPYKAGGQAGAGNFTDIGTGPLTLRSLADLYPFPNEICAVRLTGRDIVEWLERCAALFHRILHGLRQQALHNPVFPSYSFDHIVGLEYRIDPSQPPRYTPDGKFVSSENRRISAITWRARPIDPGQEFIVATNSFRASGGGGFAPVPPEKMVLETGEPIREILGDYIRQQGTVAVRPEPVWHFCPLIGTSAQFKTSLSAIERLATVPRRNLSLDSISEDGFATINIDF</sequence>
<dbReference type="SUPFAM" id="SSF55816">
    <property type="entry name" value="5'-nucleotidase (syn. UDP-sugar hydrolase), C-terminal domain"/>
    <property type="match status" value="1"/>
</dbReference>
<dbReference type="AlphaFoldDB" id="A0A0P1FDB8"/>
<dbReference type="EMBL" id="CYSA01000023">
    <property type="protein sequence ID" value="CUH66192.1"/>
    <property type="molecule type" value="Genomic_DNA"/>
</dbReference>